<dbReference type="InterPro" id="IPR032466">
    <property type="entry name" value="Metal_Hydrolase"/>
</dbReference>
<accession>A0A6J4KGG5</accession>
<dbReference type="PANTHER" id="PTHR43135:SF3">
    <property type="entry name" value="ALPHA-D-RIBOSE 1-METHYLPHOSPHONATE 5-TRIPHOSPHATE DIPHOSPHATASE"/>
    <property type="match status" value="1"/>
</dbReference>
<dbReference type="Gene3D" id="3.20.20.140">
    <property type="entry name" value="Metal-dependent hydrolases"/>
    <property type="match status" value="1"/>
</dbReference>
<dbReference type="SUPFAM" id="SSF51556">
    <property type="entry name" value="Metallo-dependent hydrolases"/>
    <property type="match status" value="1"/>
</dbReference>
<dbReference type="EMBL" id="CADCTU010000255">
    <property type="protein sequence ID" value="CAA9305413.1"/>
    <property type="molecule type" value="Genomic_DNA"/>
</dbReference>
<protein>
    <submittedName>
        <fullName evidence="3">Xaa-Pro dipeptidase</fullName>
    </submittedName>
</protein>
<dbReference type="InterPro" id="IPR006680">
    <property type="entry name" value="Amidohydro-rel"/>
</dbReference>
<evidence type="ECO:0000256" key="1">
    <source>
        <dbReference type="SAM" id="SignalP"/>
    </source>
</evidence>
<proteinExistence type="predicted"/>
<dbReference type="PANTHER" id="PTHR43135">
    <property type="entry name" value="ALPHA-D-RIBOSE 1-METHYLPHOSPHONATE 5-TRIPHOSPHATE DIPHOSPHATASE"/>
    <property type="match status" value="1"/>
</dbReference>
<feature type="domain" description="Amidohydrolase-related" evidence="2">
    <location>
        <begin position="78"/>
        <end position="440"/>
    </location>
</feature>
<dbReference type="GO" id="GO:0016810">
    <property type="term" value="F:hydrolase activity, acting on carbon-nitrogen (but not peptide) bonds"/>
    <property type="evidence" value="ECO:0007669"/>
    <property type="project" value="InterPro"/>
</dbReference>
<organism evidence="3">
    <name type="scientific">uncultured Gemmatimonadaceae bacterium</name>
    <dbReference type="NCBI Taxonomy" id="246130"/>
    <lineage>
        <taxon>Bacteria</taxon>
        <taxon>Pseudomonadati</taxon>
        <taxon>Gemmatimonadota</taxon>
        <taxon>Gemmatimonadia</taxon>
        <taxon>Gemmatimonadales</taxon>
        <taxon>Gemmatimonadaceae</taxon>
        <taxon>environmental samples</taxon>
    </lineage>
</organism>
<evidence type="ECO:0000313" key="3">
    <source>
        <dbReference type="EMBL" id="CAA9305413.1"/>
    </source>
</evidence>
<name>A0A6J4KGG5_9BACT</name>
<feature type="chain" id="PRO_5026745014" evidence="1">
    <location>
        <begin position="22"/>
        <end position="442"/>
    </location>
</feature>
<dbReference type="Pfam" id="PF01979">
    <property type="entry name" value="Amidohydro_1"/>
    <property type="match status" value="1"/>
</dbReference>
<keyword evidence="1" id="KW-0732">Signal</keyword>
<dbReference type="InterPro" id="IPR011059">
    <property type="entry name" value="Metal-dep_hydrolase_composite"/>
</dbReference>
<dbReference type="Gene3D" id="2.30.40.10">
    <property type="entry name" value="Urease, subunit C, domain 1"/>
    <property type="match status" value="1"/>
</dbReference>
<gene>
    <name evidence="3" type="ORF">AVDCRST_MAG11-1127</name>
</gene>
<evidence type="ECO:0000259" key="2">
    <source>
        <dbReference type="Pfam" id="PF01979"/>
    </source>
</evidence>
<dbReference type="SUPFAM" id="SSF51338">
    <property type="entry name" value="Composite domain of metallo-dependent hydrolases"/>
    <property type="match status" value="1"/>
</dbReference>
<feature type="signal peptide" evidence="1">
    <location>
        <begin position="1"/>
        <end position="21"/>
    </location>
</feature>
<dbReference type="AlphaFoldDB" id="A0A6J4KGG5"/>
<dbReference type="InterPro" id="IPR051781">
    <property type="entry name" value="Metallo-dep_Hydrolase"/>
</dbReference>
<reference evidence="3" key="1">
    <citation type="submission" date="2020-02" db="EMBL/GenBank/DDBJ databases">
        <authorList>
            <person name="Meier V. D."/>
        </authorList>
    </citation>
    <scope>NUCLEOTIDE SEQUENCE</scope>
    <source>
        <strain evidence="3">AVDCRST_MAG11</strain>
    </source>
</reference>
<sequence length="442" mass="47694">MRARLAALAACLLAAAAPARAQRPTLALVGGRVIDGYGGAPIENGVVLIAGDRVVAVGPRGAVPVPAGTDTVSTEGMTVLPGLFDMHVHLKLLGHGAYARWDSLYKTRTADVVMPIAARQLLMAGVTSARDLGAVPEDILAVRRRIEAGEIPGPRLFVAGAFIQRAPYEPYEAPFRWGVRGAADARRKVQRLLDAGVDVIKLIDQDQLTDAEVAAVVETAHRAGKPVVAHAHRAAEIRVGLKHGVDNFEHTGLGTAPAYPDDVLAGLRERNTSLYWTPTISPLFVMHHTAEQFPERLDDPRWREGMPAAMAAEIRRSLADVRALPYYALVPSRVPHAARKFQQLRGTGVRLLVGTDAGIPTMFHGDATWREMARWVELGVPPMEVIQAATLWPARFLKVDDRLGTLGAGKLADVVAVRGDPLSDMSVLREPSLVLKGGRRVR</sequence>